<accession>A0A540V223</accession>
<protein>
    <submittedName>
        <fullName evidence="1">Uncharacterized protein</fullName>
    </submittedName>
</protein>
<evidence type="ECO:0000313" key="1">
    <source>
        <dbReference type="EMBL" id="TQE90810.1"/>
    </source>
</evidence>
<dbReference type="AlphaFoldDB" id="A0A540V223"/>
<gene>
    <name evidence="1" type="ORF">FKY71_20360</name>
</gene>
<dbReference type="EMBL" id="VIFK01000711">
    <property type="protein sequence ID" value="TQE90810.1"/>
    <property type="molecule type" value="Genomic_DNA"/>
</dbReference>
<comment type="caution">
    <text evidence="1">The sequence shown here is derived from an EMBL/GenBank/DDBJ whole genome shotgun (WGS) entry which is preliminary data.</text>
</comment>
<sequence length="248" mass="27505">MSTHTGSAMDRDLTGYDLKAIREREGLSKSAISTILDRSVSCITRYEEGRKNWRPGRALPEDVQEALRRIACGHWKRPMPARVYANLVGKRVLDDLDERRASEKAGEEVRLLGMVSADGPTGVRYGVGSSGSVYGFAIKGATVVNGQCVGGTWEAKKRSHRRGQVNLRDRGQDTAMGHARCVALAWKREAMPFEGAEAYVLDEDEPVTPDNVGWRTAQDRVQEMWGVGRENTRSSHVNLENAVVDTIY</sequence>
<proteinExistence type="predicted"/>
<feature type="non-terminal residue" evidence="1">
    <location>
        <position position="248"/>
    </location>
</feature>
<evidence type="ECO:0000313" key="2">
    <source>
        <dbReference type="Proteomes" id="UP000315400"/>
    </source>
</evidence>
<reference evidence="1 2" key="1">
    <citation type="submission" date="2019-06" db="EMBL/GenBank/DDBJ databases">
        <title>Metagenome assembled Genome of Spiribacter salinus SL48-SHIP from the microbial mat of Salt Lake 48 (Novosibirsk region, Russia).</title>
        <authorList>
            <person name="Shipova A."/>
            <person name="Rozanov A.S."/>
            <person name="Bryanskaya A.V."/>
            <person name="Peltek S.E."/>
        </authorList>
    </citation>
    <scope>NUCLEOTIDE SEQUENCE [LARGE SCALE GENOMIC DNA]</scope>
    <source>
        <strain evidence="1">SL48-SHIP-2</strain>
    </source>
</reference>
<organism evidence="1 2">
    <name type="scientific">Spiribacter salinus</name>
    <dbReference type="NCBI Taxonomy" id="1335746"/>
    <lineage>
        <taxon>Bacteria</taxon>
        <taxon>Pseudomonadati</taxon>
        <taxon>Pseudomonadota</taxon>
        <taxon>Gammaproteobacteria</taxon>
        <taxon>Chromatiales</taxon>
        <taxon>Ectothiorhodospiraceae</taxon>
        <taxon>Spiribacter</taxon>
    </lineage>
</organism>
<name>A0A540V223_9GAMM</name>
<dbReference type="Proteomes" id="UP000315400">
    <property type="component" value="Unassembled WGS sequence"/>
</dbReference>